<dbReference type="InterPro" id="IPR029063">
    <property type="entry name" value="SAM-dependent_MTases_sf"/>
</dbReference>
<feature type="domain" description="Methyltransferase FkbM" evidence="1">
    <location>
        <begin position="103"/>
        <end position="264"/>
    </location>
</feature>
<evidence type="ECO:0000313" key="2">
    <source>
        <dbReference type="EMBL" id="MDA4843787.1"/>
    </source>
</evidence>
<keyword evidence="2" id="KW-0808">Transferase</keyword>
<reference evidence="2" key="1">
    <citation type="submission" date="2022-11" db="EMBL/GenBank/DDBJ databases">
        <title>Hoeflea poritis sp. nov., isolated from scleractinian coral Porites lutea.</title>
        <authorList>
            <person name="Zhang G."/>
            <person name="Wei Q."/>
            <person name="Cai L."/>
        </authorList>
    </citation>
    <scope>NUCLEOTIDE SEQUENCE</scope>
    <source>
        <strain evidence="2">E7-10</strain>
    </source>
</reference>
<dbReference type="RefSeq" id="WP_271087297.1">
    <property type="nucleotide sequence ID" value="NZ_JAPJZH010000001.1"/>
</dbReference>
<keyword evidence="2" id="KW-0489">Methyltransferase</keyword>
<dbReference type="GO" id="GO:0032259">
    <property type="term" value="P:methylation"/>
    <property type="evidence" value="ECO:0007669"/>
    <property type="project" value="UniProtKB-KW"/>
</dbReference>
<dbReference type="EMBL" id="JAPJZH010000001">
    <property type="protein sequence ID" value="MDA4843787.1"/>
    <property type="molecule type" value="Genomic_DNA"/>
</dbReference>
<dbReference type="Proteomes" id="UP001148313">
    <property type="component" value="Unassembled WGS sequence"/>
</dbReference>
<dbReference type="GO" id="GO:0008168">
    <property type="term" value="F:methyltransferase activity"/>
    <property type="evidence" value="ECO:0007669"/>
    <property type="project" value="UniProtKB-KW"/>
</dbReference>
<sequence length="285" mass="32330">MIKERELDLISDFGTRKLGFLPHLIWKLATHRDIDRQRRKFIRKNFARRFPGPYDVKVEGILMRAYPLENYDDRIAVGRGNLPEIPERGLIEPLLKPGMVFVDIGANVGSYSMYVASHCRDEATILAFEPHPRTFSKLSFNVRANGFSSIETINQAVGPQKARMRLYSSGGTNIGTASILPEAATDHQFVDVKVAPLAEALKARMIERIDLLKIDIEGFEDRALMPLLVDQHKACWPRAVLIETVLKNLWEHDCIARLKDLGYRIAANTGENLLLLHPMTEKLES</sequence>
<dbReference type="InterPro" id="IPR052514">
    <property type="entry name" value="SAM-dependent_MTase"/>
</dbReference>
<gene>
    <name evidence="2" type="ORF">OOZ53_00405</name>
</gene>
<keyword evidence="3" id="KW-1185">Reference proteome</keyword>
<organism evidence="2 3">
    <name type="scientific">Hoeflea poritis</name>
    <dbReference type="NCBI Taxonomy" id="2993659"/>
    <lineage>
        <taxon>Bacteria</taxon>
        <taxon>Pseudomonadati</taxon>
        <taxon>Pseudomonadota</taxon>
        <taxon>Alphaproteobacteria</taxon>
        <taxon>Hyphomicrobiales</taxon>
        <taxon>Rhizobiaceae</taxon>
        <taxon>Hoeflea</taxon>
    </lineage>
</organism>
<evidence type="ECO:0000259" key="1">
    <source>
        <dbReference type="Pfam" id="PF05050"/>
    </source>
</evidence>
<dbReference type="NCBIfam" id="TIGR01444">
    <property type="entry name" value="fkbM_fam"/>
    <property type="match status" value="1"/>
</dbReference>
<comment type="caution">
    <text evidence="2">The sequence shown here is derived from an EMBL/GenBank/DDBJ whole genome shotgun (WGS) entry which is preliminary data.</text>
</comment>
<dbReference type="InterPro" id="IPR006342">
    <property type="entry name" value="FkbM_mtfrase"/>
</dbReference>
<proteinExistence type="predicted"/>
<dbReference type="Gene3D" id="3.40.50.150">
    <property type="entry name" value="Vaccinia Virus protein VP39"/>
    <property type="match status" value="1"/>
</dbReference>
<accession>A0ABT4VI39</accession>
<dbReference type="Pfam" id="PF05050">
    <property type="entry name" value="Methyltransf_21"/>
    <property type="match status" value="1"/>
</dbReference>
<evidence type="ECO:0000313" key="3">
    <source>
        <dbReference type="Proteomes" id="UP001148313"/>
    </source>
</evidence>
<dbReference type="SUPFAM" id="SSF53335">
    <property type="entry name" value="S-adenosyl-L-methionine-dependent methyltransferases"/>
    <property type="match status" value="1"/>
</dbReference>
<protein>
    <submittedName>
        <fullName evidence="2">FkbM family methyltransferase</fullName>
    </submittedName>
</protein>
<name>A0ABT4VI39_9HYPH</name>
<dbReference type="PANTHER" id="PTHR34203:SF15">
    <property type="entry name" value="SLL1173 PROTEIN"/>
    <property type="match status" value="1"/>
</dbReference>
<dbReference type="PANTHER" id="PTHR34203">
    <property type="entry name" value="METHYLTRANSFERASE, FKBM FAMILY PROTEIN"/>
    <property type="match status" value="1"/>
</dbReference>